<dbReference type="AlphaFoldDB" id="A0AAV5AI41"/>
<dbReference type="NCBIfam" id="TIGR00055">
    <property type="entry name" value="uppS"/>
    <property type="match status" value="1"/>
</dbReference>
<evidence type="ECO:0000256" key="2">
    <source>
        <dbReference type="ARBA" id="ARBA00022679"/>
    </source>
</evidence>
<dbReference type="PANTHER" id="PTHR10291">
    <property type="entry name" value="DEHYDRODOLICHYL DIPHOSPHATE SYNTHASE FAMILY MEMBER"/>
    <property type="match status" value="1"/>
</dbReference>
<dbReference type="GO" id="GO:0045547">
    <property type="term" value="F:ditrans,polycis-polyprenyl diphosphate synthase [(2E,6E)-farnesyl diphosphate specific] activity"/>
    <property type="evidence" value="ECO:0007669"/>
    <property type="project" value="TreeGrafter"/>
</dbReference>
<dbReference type="HAMAP" id="MF_01139">
    <property type="entry name" value="ISPT"/>
    <property type="match status" value="1"/>
</dbReference>
<dbReference type="GO" id="GO:0016094">
    <property type="term" value="P:polyprenol biosynthetic process"/>
    <property type="evidence" value="ECO:0007669"/>
    <property type="project" value="TreeGrafter"/>
</dbReference>
<comment type="caution">
    <text evidence="5">The sequence shown here is derived from an EMBL/GenBank/DDBJ whole genome shotgun (WGS) entry which is preliminary data.</text>
</comment>
<evidence type="ECO:0000256" key="4">
    <source>
        <dbReference type="RuleBase" id="RU363018"/>
    </source>
</evidence>
<dbReference type="InterPro" id="IPR036424">
    <property type="entry name" value="UPP_synth-like_sf"/>
</dbReference>
<evidence type="ECO:0000256" key="1">
    <source>
        <dbReference type="ARBA" id="ARBA00005432"/>
    </source>
</evidence>
<dbReference type="PANTHER" id="PTHR10291:SF43">
    <property type="entry name" value="DEHYDRODOLICHYL DIPHOSPHATE SYNTHASE COMPLEX SUBUNIT DHDDS"/>
    <property type="match status" value="1"/>
</dbReference>
<dbReference type="PROSITE" id="PS01066">
    <property type="entry name" value="UPP_SYNTHASE"/>
    <property type="match status" value="1"/>
</dbReference>
<dbReference type="EMBL" id="BPWL01000007">
    <property type="protein sequence ID" value="GJJ12358.1"/>
    <property type="molecule type" value="Genomic_DNA"/>
</dbReference>
<keyword evidence="6" id="KW-1185">Reference proteome</keyword>
<keyword evidence="2 4" id="KW-0808">Transferase</keyword>
<proteinExistence type="inferred from homology"/>
<evidence type="ECO:0000256" key="3">
    <source>
        <dbReference type="ARBA" id="ARBA00022842"/>
    </source>
</evidence>
<accession>A0AAV5AI41</accession>
<reference evidence="5" key="1">
    <citation type="submission" date="2021-10" db="EMBL/GenBank/DDBJ databases">
        <title>De novo Genome Assembly of Clathrus columnatus (Basidiomycota, Fungi) Using Illumina and Nanopore Sequence Data.</title>
        <authorList>
            <person name="Ogiso-Tanaka E."/>
            <person name="Itagaki H."/>
            <person name="Hosoya T."/>
            <person name="Hosaka K."/>
        </authorList>
    </citation>
    <scope>NUCLEOTIDE SEQUENCE</scope>
    <source>
        <strain evidence="5">MO-923</strain>
    </source>
</reference>
<dbReference type="CDD" id="cd00475">
    <property type="entry name" value="Cis_IPPS"/>
    <property type="match status" value="1"/>
</dbReference>
<evidence type="ECO:0000313" key="6">
    <source>
        <dbReference type="Proteomes" id="UP001050691"/>
    </source>
</evidence>
<dbReference type="SUPFAM" id="SSF64005">
    <property type="entry name" value="Undecaprenyl diphosphate synthase"/>
    <property type="match status" value="1"/>
</dbReference>
<dbReference type="Pfam" id="PF01255">
    <property type="entry name" value="Prenyltransf"/>
    <property type="match status" value="1"/>
</dbReference>
<dbReference type="GO" id="GO:0016020">
    <property type="term" value="C:membrane"/>
    <property type="evidence" value="ECO:0007669"/>
    <property type="project" value="TreeGrafter"/>
</dbReference>
<dbReference type="InterPro" id="IPR018520">
    <property type="entry name" value="UPP_synth-like_CS"/>
</dbReference>
<dbReference type="InterPro" id="IPR001441">
    <property type="entry name" value="UPP_synth-like"/>
</dbReference>
<dbReference type="Gene3D" id="3.40.1180.10">
    <property type="entry name" value="Decaprenyl diphosphate synthase-like"/>
    <property type="match status" value="1"/>
</dbReference>
<dbReference type="FunFam" id="3.40.1180.10:FF:000005">
    <property type="entry name" value="Alkyl transferase"/>
    <property type="match status" value="1"/>
</dbReference>
<sequence length="288" mass="33162">MSSKLYIFVAEQFQRFILFILAAGPIPNHIAFVMDGNRRFAGRLGKRPIEGHMEGFSALRRVLGISYKLGVRSVSVYAFAIDNFRRSPEEVNGLMDLFEENLHAVCKHGALFEEYRVRLNILGKTSLFPERVRVAVEKAEQMTKHNKSVVLNVMMPYASRDEITTAMQTVGQKVINGDLSLSMITEDDINAELFTTKGDNDPVEVLIRTSGVRRFSDFLMWQCCEDVQVHFTPVYWPDFGLRQFIPIILDYQRKIWSRKLLIPQADPYETVVIIQNHLAMAGYVFRFR</sequence>
<protein>
    <recommendedName>
        <fullName evidence="4">Alkyl transferase</fullName>
        <ecNumber evidence="4">2.5.1.-</ecNumber>
    </recommendedName>
</protein>
<comment type="similarity">
    <text evidence="1 4">Belongs to the UPP synthase family.</text>
</comment>
<organism evidence="5 6">
    <name type="scientific">Clathrus columnatus</name>
    <dbReference type="NCBI Taxonomy" id="1419009"/>
    <lineage>
        <taxon>Eukaryota</taxon>
        <taxon>Fungi</taxon>
        <taxon>Dikarya</taxon>
        <taxon>Basidiomycota</taxon>
        <taxon>Agaricomycotina</taxon>
        <taxon>Agaricomycetes</taxon>
        <taxon>Phallomycetidae</taxon>
        <taxon>Phallales</taxon>
        <taxon>Clathraceae</taxon>
        <taxon>Clathrus</taxon>
    </lineage>
</organism>
<gene>
    <name evidence="5" type="ORF">Clacol_006599</name>
</gene>
<dbReference type="EC" id="2.5.1.-" evidence="4"/>
<dbReference type="Proteomes" id="UP001050691">
    <property type="component" value="Unassembled WGS sequence"/>
</dbReference>
<keyword evidence="3" id="KW-0460">Magnesium</keyword>
<dbReference type="GO" id="GO:0005783">
    <property type="term" value="C:endoplasmic reticulum"/>
    <property type="evidence" value="ECO:0007669"/>
    <property type="project" value="TreeGrafter"/>
</dbReference>
<dbReference type="GO" id="GO:1904423">
    <property type="term" value="C:dehydrodolichyl diphosphate synthase complex"/>
    <property type="evidence" value="ECO:0007669"/>
    <property type="project" value="TreeGrafter"/>
</dbReference>
<evidence type="ECO:0000313" key="5">
    <source>
        <dbReference type="EMBL" id="GJJ12358.1"/>
    </source>
</evidence>
<dbReference type="GO" id="GO:0005811">
    <property type="term" value="C:lipid droplet"/>
    <property type="evidence" value="ECO:0007669"/>
    <property type="project" value="TreeGrafter"/>
</dbReference>
<name>A0AAV5AI41_9AGAM</name>